<dbReference type="AlphaFoldDB" id="A0A5B9MMN7"/>
<keyword evidence="2" id="KW-0732">Signal</keyword>
<accession>A0A5B9MMN7</accession>
<dbReference type="EMBL" id="CP036264">
    <property type="protein sequence ID" value="QEG00786.1"/>
    <property type="molecule type" value="Genomic_DNA"/>
</dbReference>
<feature type="chain" id="PRO_5022793881" description="IPT/TIG domain protein" evidence="2">
    <location>
        <begin position="25"/>
        <end position="246"/>
    </location>
</feature>
<protein>
    <recommendedName>
        <fullName evidence="5">IPT/TIG domain protein</fullName>
    </recommendedName>
</protein>
<organism evidence="3 4">
    <name type="scientific">Stieleria maiorica</name>
    <dbReference type="NCBI Taxonomy" id="2795974"/>
    <lineage>
        <taxon>Bacteria</taxon>
        <taxon>Pseudomonadati</taxon>
        <taxon>Planctomycetota</taxon>
        <taxon>Planctomycetia</taxon>
        <taxon>Pirellulales</taxon>
        <taxon>Pirellulaceae</taxon>
        <taxon>Stieleria</taxon>
    </lineage>
</organism>
<feature type="signal peptide" evidence="2">
    <location>
        <begin position="1"/>
        <end position="24"/>
    </location>
</feature>
<evidence type="ECO:0000313" key="3">
    <source>
        <dbReference type="EMBL" id="QEG00786.1"/>
    </source>
</evidence>
<evidence type="ECO:0000256" key="1">
    <source>
        <dbReference type="SAM" id="MobiDB-lite"/>
    </source>
</evidence>
<name>A0A5B9MMN7_9BACT</name>
<proteinExistence type="predicted"/>
<dbReference type="Proteomes" id="UP000321353">
    <property type="component" value="Chromosome"/>
</dbReference>
<evidence type="ECO:0000313" key="4">
    <source>
        <dbReference type="Proteomes" id="UP000321353"/>
    </source>
</evidence>
<dbReference type="KEGG" id="smam:Mal15_48580"/>
<evidence type="ECO:0008006" key="5">
    <source>
        <dbReference type="Google" id="ProtNLM"/>
    </source>
</evidence>
<gene>
    <name evidence="3" type="ORF">Mal15_48580</name>
</gene>
<feature type="region of interest" description="Disordered" evidence="1">
    <location>
        <begin position="80"/>
        <end position="128"/>
    </location>
</feature>
<reference evidence="3 4" key="1">
    <citation type="submission" date="2019-02" db="EMBL/GenBank/DDBJ databases">
        <title>Planctomycetal bacteria perform biofilm scaping via a novel small molecule.</title>
        <authorList>
            <person name="Jeske O."/>
            <person name="Boedeker C."/>
            <person name="Wiegand S."/>
            <person name="Breitling P."/>
            <person name="Kallscheuer N."/>
            <person name="Jogler M."/>
            <person name="Rohde M."/>
            <person name="Petersen J."/>
            <person name="Medema M.H."/>
            <person name="Surup F."/>
            <person name="Jogler C."/>
        </authorList>
    </citation>
    <scope>NUCLEOTIDE SEQUENCE [LARGE SCALE GENOMIC DNA]</scope>
    <source>
        <strain evidence="3 4">Mal15</strain>
    </source>
</reference>
<evidence type="ECO:0000256" key="2">
    <source>
        <dbReference type="SAM" id="SignalP"/>
    </source>
</evidence>
<sequence precursor="true">MNELLKPPWLALLLSAGIVGMANAGHPCVRRPCVRLPCRPLPTACVNCSRTPCVCIFVAPANSRLALKVDVTVLHDTRPSRLNAPLNTPIDGDSSQHGSGAGVLQNPVGPDGCRPNLPSPDSSWDGRSIPGPSWHVPLGRPDVVSGARMTVLANYLQHVPGTVHLIVAGTTSSCRIAAWSDTSVTVDLPNLGLRGTMDAVIRVVRPDGRVAKTVPVNLIPAPTVIMHHGDAVQRVSHTVGAGIYAD</sequence>
<keyword evidence="4" id="KW-1185">Reference proteome</keyword>